<evidence type="ECO:0000256" key="3">
    <source>
        <dbReference type="ARBA" id="ARBA00022833"/>
    </source>
</evidence>
<feature type="domain" description="J" evidence="6">
    <location>
        <begin position="23"/>
        <end position="89"/>
    </location>
</feature>
<dbReference type="InterPro" id="IPR054076">
    <property type="entry name" value="ZUO1-like_ZHD"/>
</dbReference>
<dbReference type="PANTHER" id="PTHR44029:SF1">
    <property type="entry name" value="DNAJ HOMOLOG SUBFAMILY C MEMBER 21"/>
    <property type="match status" value="1"/>
</dbReference>
<dbReference type="SMART" id="SM00271">
    <property type="entry name" value="DnaJ"/>
    <property type="match status" value="1"/>
</dbReference>
<dbReference type="InterPro" id="IPR001623">
    <property type="entry name" value="DnaJ_domain"/>
</dbReference>
<dbReference type="PRINTS" id="PR00625">
    <property type="entry name" value="JDOMAIN"/>
</dbReference>
<dbReference type="PROSITE" id="PS50157">
    <property type="entry name" value="ZINC_FINGER_C2H2_2"/>
    <property type="match status" value="2"/>
</dbReference>
<dbReference type="InterPro" id="IPR022755">
    <property type="entry name" value="Znf_C2H2_jaz"/>
</dbReference>
<dbReference type="PROSITE" id="PS00028">
    <property type="entry name" value="ZINC_FINGER_C2H2_1"/>
    <property type="match status" value="2"/>
</dbReference>
<feature type="region of interest" description="Disordered" evidence="5">
    <location>
        <begin position="543"/>
        <end position="575"/>
    </location>
</feature>
<dbReference type="PROSITE" id="PS00636">
    <property type="entry name" value="DNAJ_1"/>
    <property type="match status" value="1"/>
</dbReference>
<feature type="domain" description="C2H2-type" evidence="7">
    <location>
        <begin position="527"/>
        <end position="551"/>
    </location>
</feature>
<dbReference type="SUPFAM" id="SSF57667">
    <property type="entry name" value="beta-beta-alpha zinc fingers"/>
    <property type="match status" value="1"/>
</dbReference>
<dbReference type="InterPro" id="IPR018253">
    <property type="entry name" value="DnaJ_domain_CS"/>
</dbReference>
<evidence type="ECO:0000256" key="4">
    <source>
        <dbReference type="PROSITE-ProRule" id="PRU00042"/>
    </source>
</evidence>
<dbReference type="Pfam" id="PF12171">
    <property type="entry name" value="zf-C2H2_jaz"/>
    <property type="match status" value="1"/>
</dbReference>
<proteinExistence type="predicted"/>
<gene>
    <name evidence="8" type="ORF">K491DRAFT_698780</name>
</gene>
<dbReference type="OrthoDB" id="5894at2759"/>
<keyword evidence="1" id="KW-0479">Metal-binding</keyword>
<evidence type="ECO:0000313" key="9">
    <source>
        <dbReference type="Proteomes" id="UP000799324"/>
    </source>
</evidence>
<dbReference type="Pfam" id="PF00226">
    <property type="entry name" value="DnaJ"/>
    <property type="match status" value="1"/>
</dbReference>
<feature type="region of interest" description="Disordered" evidence="5">
    <location>
        <begin position="345"/>
        <end position="511"/>
    </location>
</feature>
<keyword evidence="3" id="KW-0862">Zinc</keyword>
<name>A0A6A6SM99_9PLEO</name>
<dbReference type="GO" id="GO:0005737">
    <property type="term" value="C:cytoplasm"/>
    <property type="evidence" value="ECO:0007669"/>
    <property type="project" value="TreeGrafter"/>
</dbReference>
<dbReference type="GO" id="GO:0008270">
    <property type="term" value="F:zinc ion binding"/>
    <property type="evidence" value="ECO:0007669"/>
    <property type="project" value="UniProtKB-KW"/>
</dbReference>
<dbReference type="SUPFAM" id="SSF46565">
    <property type="entry name" value="Chaperone J-domain"/>
    <property type="match status" value="1"/>
</dbReference>
<evidence type="ECO:0000259" key="6">
    <source>
        <dbReference type="PROSITE" id="PS50076"/>
    </source>
</evidence>
<accession>A0A6A6SM99</accession>
<feature type="domain" description="C2H2-type" evidence="7">
    <location>
        <begin position="314"/>
        <end position="343"/>
    </location>
</feature>
<dbReference type="Gene3D" id="3.30.160.60">
    <property type="entry name" value="Classic Zinc Finger"/>
    <property type="match status" value="1"/>
</dbReference>
<protein>
    <submittedName>
        <fullName evidence="8">DnaJ-domain-containing protein</fullName>
    </submittedName>
</protein>
<feature type="compositionally biased region" description="Basic and acidic residues" evidence="5">
    <location>
        <begin position="347"/>
        <end position="360"/>
    </location>
</feature>
<keyword evidence="9" id="KW-1185">Reference proteome</keyword>
<evidence type="ECO:0000313" key="8">
    <source>
        <dbReference type="EMBL" id="KAF2648602.1"/>
    </source>
</evidence>
<dbReference type="SMART" id="SM00355">
    <property type="entry name" value="ZnF_C2H2"/>
    <property type="match status" value="2"/>
</dbReference>
<organism evidence="8 9">
    <name type="scientific">Lophiostoma macrostomum CBS 122681</name>
    <dbReference type="NCBI Taxonomy" id="1314788"/>
    <lineage>
        <taxon>Eukaryota</taxon>
        <taxon>Fungi</taxon>
        <taxon>Dikarya</taxon>
        <taxon>Ascomycota</taxon>
        <taxon>Pezizomycotina</taxon>
        <taxon>Dothideomycetes</taxon>
        <taxon>Pleosporomycetidae</taxon>
        <taxon>Pleosporales</taxon>
        <taxon>Lophiostomataceae</taxon>
        <taxon>Lophiostoma</taxon>
    </lineage>
</organism>
<evidence type="ECO:0000256" key="5">
    <source>
        <dbReference type="SAM" id="MobiDB-lite"/>
    </source>
</evidence>
<dbReference type="InterPro" id="IPR013087">
    <property type="entry name" value="Znf_C2H2_type"/>
</dbReference>
<evidence type="ECO:0000256" key="1">
    <source>
        <dbReference type="ARBA" id="ARBA00022723"/>
    </source>
</evidence>
<dbReference type="PANTHER" id="PTHR44029">
    <property type="entry name" value="DNAJ HOMOLOG SUBFAMILY C MEMBER 21"/>
    <property type="match status" value="1"/>
</dbReference>
<dbReference type="InterPro" id="IPR036236">
    <property type="entry name" value="Znf_C2H2_sf"/>
</dbReference>
<feature type="compositionally biased region" description="Basic residues" evidence="5">
    <location>
        <begin position="558"/>
        <end position="567"/>
    </location>
</feature>
<reference evidence="8" key="1">
    <citation type="journal article" date="2020" name="Stud. Mycol.">
        <title>101 Dothideomycetes genomes: a test case for predicting lifestyles and emergence of pathogens.</title>
        <authorList>
            <person name="Haridas S."/>
            <person name="Albert R."/>
            <person name="Binder M."/>
            <person name="Bloem J."/>
            <person name="Labutti K."/>
            <person name="Salamov A."/>
            <person name="Andreopoulos B."/>
            <person name="Baker S."/>
            <person name="Barry K."/>
            <person name="Bills G."/>
            <person name="Bluhm B."/>
            <person name="Cannon C."/>
            <person name="Castanera R."/>
            <person name="Culley D."/>
            <person name="Daum C."/>
            <person name="Ezra D."/>
            <person name="Gonzalez J."/>
            <person name="Henrissat B."/>
            <person name="Kuo A."/>
            <person name="Liang C."/>
            <person name="Lipzen A."/>
            <person name="Lutzoni F."/>
            <person name="Magnuson J."/>
            <person name="Mondo S."/>
            <person name="Nolan M."/>
            <person name="Ohm R."/>
            <person name="Pangilinan J."/>
            <person name="Park H.-J."/>
            <person name="Ramirez L."/>
            <person name="Alfaro M."/>
            <person name="Sun H."/>
            <person name="Tritt A."/>
            <person name="Yoshinaga Y."/>
            <person name="Zwiers L.-H."/>
            <person name="Turgeon B."/>
            <person name="Goodwin S."/>
            <person name="Spatafora J."/>
            <person name="Crous P."/>
            <person name="Grigoriev I."/>
        </authorList>
    </citation>
    <scope>NUCLEOTIDE SEQUENCE</scope>
    <source>
        <strain evidence="8">CBS 122681</strain>
    </source>
</reference>
<dbReference type="EMBL" id="MU004530">
    <property type="protein sequence ID" value="KAF2648602.1"/>
    <property type="molecule type" value="Genomic_DNA"/>
</dbReference>
<dbReference type="Gene3D" id="1.10.287.110">
    <property type="entry name" value="DnaJ domain"/>
    <property type="match status" value="1"/>
</dbReference>
<dbReference type="PROSITE" id="PS50076">
    <property type="entry name" value="DNAJ_2"/>
    <property type="match status" value="1"/>
</dbReference>
<keyword evidence="2 4" id="KW-0863">Zinc-finger</keyword>
<evidence type="ECO:0000259" key="7">
    <source>
        <dbReference type="PROSITE" id="PS50157"/>
    </source>
</evidence>
<dbReference type="Proteomes" id="UP000799324">
    <property type="component" value="Unassembled WGS sequence"/>
</dbReference>
<dbReference type="Pfam" id="PF21884">
    <property type="entry name" value="ZUO1-like_ZHD"/>
    <property type="match status" value="1"/>
</dbReference>
<evidence type="ECO:0000256" key="2">
    <source>
        <dbReference type="ARBA" id="ARBA00022771"/>
    </source>
</evidence>
<sequence>MGAGQSSGANGGAGGANGEVKTSYYELLGVERSATDDEIKKAYRRKALELHPDRNYNDVERTTALFAEVQTAYEILSDPQERAWYDAHEGDILRGGSGEGDAAEFYYKGNTQVTTADDVTRILGNFRRDVPYTDAPTGFFGFLKETFEQLAKEEEQAAGWDGLQVPEYPTFGHKDDTYEDVVRDFYGGWSGFATRKNYAWKDRYRLSEAPDRRIRRMMEKENKRFREEGIREFNDAVRTLVLFVRKRDPRYTPNTQSADQRAKAQRAATKEQAAKARAARLKQQMEEAVPAWATRRDPDEVEEEEEEDEVEHVFECVACNKTFKSDRQYEAHEKSKKHQKAAQALRRKMEKENARLHLDDDAISSGIMTPPSDQEGDVVDAGTASDHDVEMEDVADDIANLNLTDASANKGMDEETQSTSEPSTESHWKLPPASPSGSDDSSGDDEYASRSDIEARLSAFTQHAPATSNPSSKAEPLNTDLSTPDATIPVDTDSAPESSTPKLGKAAQKKAKRAAKEAALKEAGLEHQCSTCKAVFPSKNKLHEHLKDEHSIGAAKGKGGKKGKKNRPPVGTSDT</sequence>
<dbReference type="AlphaFoldDB" id="A0A6A6SM99"/>
<dbReference type="InterPro" id="IPR051964">
    <property type="entry name" value="Chaperone_stress_response"/>
</dbReference>
<dbReference type="InterPro" id="IPR036869">
    <property type="entry name" value="J_dom_sf"/>
</dbReference>
<feature type="compositionally biased region" description="Polar residues" evidence="5">
    <location>
        <begin position="459"/>
        <end position="472"/>
    </location>
</feature>
<dbReference type="CDD" id="cd06257">
    <property type="entry name" value="DnaJ"/>
    <property type="match status" value="1"/>
</dbReference>